<organism evidence="2 3">
    <name type="scientific">Trichomonascus ciferrii</name>
    <dbReference type="NCBI Taxonomy" id="44093"/>
    <lineage>
        <taxon>Eukaryota</taxon>
        <taxon>Fungi</taxon>
        <taxon>Dikarya</taxon>
        <taxon>Ascomycota</taxon>
        <taxon>Saccharomycotina</taxon>
        <taxon>Dipodascomycetes</taxon>
        <taxon>Dipodascales</taxon>
        <taxon>Trichomonascaceae</taxon>
        <taxon>Trichomonascus</taxon>
        <taxon>Trichomonascus ciferrii complex</taxon>
    </lineage>
</organism>
<evidence type="ECO:0000313" key="2">
    <source>
        <dbReference type="EMBL" id="KAA8901809.1"/>
    </source>
</evidence>
<dbReference type="InterPro" id="IPR019417">
    <property type="entry name" value="DUF2415"/>
</dbReference>
<dbReference type="Proteomes" id="UP000761534">
    <property type="component" value="Unassembled WGS sequence"/>
</dbReference>
<comment type="caution">
    <text evidence="2">The sequence shown here is derived from an EMBL/GenBank/DDBJ whole genome shotgun (WGS) entry which is preliminary data.</text>
</comment>
<evidence type="ECO:0000259" key="1">
    <source>
        <dbReference type="Pfam" id="PF10313"/>
    </source>
</evidence>
<dbReference type="AlphaFoldDB" id="A0A642UMP3"/>
<evidence type="ECO:0000313" key="3">
    <source>
        <dbReference type="Proteomes" id="UP000761534"/>
    </source>
</evidence>
<reference evidence="2" key="1">
    <citation type="journal article" date="2019" name="G3 (Bethesda)">
        <title>Genome Assemblies of Two Rare Opportunistic Yeast Pathogens: Diutina rugosa (syn. Candida rugosa) and Trichomonascus ciferrii (syn. Candida ciferrii).</title>
        <authorList>
            <person name="Mixao V."/>
            <person name="Saus E."/>
            <person name="Hansen A.P."/>
            <person name="Lass-Florl C."/>
            <person name="Gabaldon T."/>
        </authorList>
    </citation>
    <scope>NUCLEOTIDE SEQUENCE</scope>
    <source>
        <strain evidence="2">CBS 4856</strain>
    </source>
</reference>
<accession>A0A642UMP3</accession>
<gene>
    <name evidence="2" type="ORF">TRICI_005996</name>
</gene>
<dbReference type="InterPro" id="IPR015943">
    <property type="entry name" value="WD40/YVTN_repeat-like_dom_sf"/>
</dbReference>
<dbReference type="PANTHER" id="PTHR43991">
    <property type="entry name" value="WD REPEAT PROTEIN (AFU_ORTHOLOGUE AFUA_8G05640)-RELATED"/>
    <property type="match status" value="1"/>
</dbReference>
<proteinExistence type="predicted"/>
<dbReference type="Gene3D" id="2.130.10.10">
    <property type="entry name" value="YVTN repeat-like/Quinoprotein amine dehydrogenase"/>
    <property type="match status" value="1"/>
</dbReference>
<dbReference type="EMBL" id="SWFS01000479">
    <property type="protein sequence ID" value="KAA8901809.1"/>
    <property type="molecule type" value="Genomic_DNA"/>
</dbReference>
<sequence length="402" mass="44065">MGVNWCCRHWQLRDLVCIPADSPGEVMYPSDNSVHTLDLATGKDSVTAELEFEPRCVQATATVLAAGGVHDTRDARVATGPQRGLFAIRNRNTGETYTRDLGDYINNAVNLFESPMGGGGLKAVVCNNDHSLYFLDVGNDRFAVEETLRLSAPLNHAAVSPDRRTVIACGDTPQVAVAHPQDGGWHVAQTFESGSDLGFSAAFHPSGTMFGVAFQDGTARLYDVRKMGGAPLAEIRTSRPVELNGAFRCLKFSTGPEDLVFLSEQMHRVHVVDLRDFNNHQVLTIPQGFGSEDQGQDPDDEAVEPIIQSYEEVIDNGQQPSPSPPPSITSRNHHRRVYVDNHSFLQMPSSRYLRYGQNDDGISGLAWTEYDGGSIVVGTDTGIGVWKIDGWARRTFPSYTIR</sequence>
<protein>
    <recommendedName>
        <fullName evidence="1">DUF2415 domain-containing protein</fullName>
    </recommendedName>
</protein>
<feature type="domain" description="DUF2415" evidence="1">
    <location>
        <begin position="245"/>
        <end position="283"/>
    </location>
</feature>
<keyword evidence="3" id="KW-1185">Reference proteome</keyword>
<dbReference type="Pfam" id="PF10313">
    <property type="entry name" value="DUF2415"/>
    <property type="match status" value="1"/>
</dbReference>
<dbReference type="PANTHER" id="PTHR43991:SF9">
    <property type="entry name" value="DUF2415 DOMAIN-CONTAINING PROTEIN"/>
    <property type="match status" value="1"/>
</dbReference>
<dbReference type="VEuPathDB" id="FungiDB:TRICI_005996"/>
<name>A0A642UMP3_9ASCO</name>
<dbReference type="OrthoDB" id="418169at2759"/>
<dbReference type="SUPFAM" id="SSF101908">
    <property type="entry name" value="Putative isomerase YbhE"/>
    <property type="match status" value="1"/>
</dbReference>